<dbReference type="EMBL" id="SNZW01000011">
    <property type="protein sequence ID" value="TDS18572.1"/>
    <property type="molecule type" value="Genomic_DNA"/>
</dbReference>
<proteinExistence type="predicted"/>
<keyword evidence="2" id="KW-1185">Reference proteome</keyword>
<evidence type="ECO:0000313" key="1">
    <source>
        <dbReference type="EMBL" id="TDS18572.1"/>
    </source>
</evidence>
<dbReference type="AlphaFoldDB" id="A0A4R7DDN2"/>
<organism evidence="1 2">
    <name type="scientific">Maribacter caenipelagi</name>
    <dbReference type="NCBI Taxonomy" id="1447781"/>
    <lineage>
        <taxon>Bacteria</taxon>
        <taxon>Pseudomonadati</taxon>
        <taxon>Bacteroidota</taxon>
        <taxon>Flavobacteriia</taxon>
        <taxon>Flavobacteriales</taxon>
        <taxon>Flavobacteriaceae</taxon>
        <taxon>Maribacter</taxon>
    </lineage>
</organism>
<accession>A0A4R7DDN2</accession>
<comment type="caution">
    <text evidence="1">The sequence shown here is derived from an EMBL/GenBank/DDBJ whole genome shotgun (WGS) entry which is preliminary data.</text>
</comment>
<name>A0A4R7DDN2_9FLAO</name>
<gene>
    <name evidence="1" type="ORF">DFQ03_0275</name>
</gene>
<protein>
    <submittedName>
        <fullName evidence="1">Uncharacterized protein</fullName>
    </submittedName>
</protein>
<dbReference type="Proteomes" id="UP000295274">
    <property type="component" value="Unassembled WGS sequence"/>
</dbReference>
<evidence type="ECO:0000313" key="2">
    <source>
        <dbReference type="Proteomes" id="UP000295274"/>
    </source>
</evidence>
<reference evidence="1 2" key="1">
    <citation type="submission" date="2019-03" db="EMBL/GenBank/DDBJ databases">
        <title>Genomic Encyclopedia of Type Strains, Phase III (KMG-III): the genomes of soil and plant-associated and newly described type strains.</title>
        <authorList>
            <person name="Whitman W."/>
        </authorList>
    </citation>
    <scope>NUCLEOTIDE SEQUENCE [LARGE SCALE GENOMIC DNA]</scope>
    <source>
        <strain evidence="1 2">CECT 8455</strain>
    </source>
</reference>
<sequence length="32" mass="3870">MTKQPEALLEHKLIHLIIEVYWKLGYNYSKPL</sequence>